<name>A0AAD5K1X2_9FUNG</name>
<reference evidence="3" key="2">
    <citation type="submission" date="2023-02" db="EMBL/GenBank/DDBJ databases">
        <authorList>
            <consortium name="DOE Joint Genome Institute"/>
            <person name="Mondo S.J."/>
            <person name="Chang Y."/>
            <person name="Wang Y."/>
            <person name="Ahrendt S."/>
            <person name="Andreopoulos W."/>
            <person name="Barry K."/>
            <person name="Beard J."/>
            <person name="Benny G.L."/>
            <person name="Blankenship S."/>
            <person name="Bonito G."/>
            <person name="Cuomo C."/>
            <person name="Desiro A."/>
            <person name="Gervers K.A."/>
            <person name="Hundley H."/>
            <person name="Kuo A."/>
            <person name="LaButti K."/>
            <person name="Lang B.F."/>
            <person name="Lipzen A."/>
            <person name="O'Donnell K."/>
            <person name="Pangilinan J."/>
            <person name="Reynolds N."/>
            <person name="Sandor L."/>
            <person name="Smith M.W."/>
            <person name="Tsang A."/>
            <person name="Grigoriev I.V."/>
            <person name="Stajich J.E."/>
            <person name="Spatafora J.W."/>
        </authorList>
    </citation>
    <scope>NUCLEOTIDE SEQUENCE</scope>
    <source>
        <strain evidence="3">RSA 2281</strain>
    </source>
</reference>
<dbReference type="PROSITE" id="PS00028">
    <property type="entry name" value="ZINC_FINGER_C2H2_1"/>
    <property type="match status" value="2"/>
</dbReference>
<evidence type="ECO:0000313" key="4">
    <source>
        <dbReference type="Proteomes" id="UP001209540"/>
    </source>
</evidence>
<organism evidence="3 4">
    <name type="scientific">Phascolomyces articulosus</name>
    <dbReference type="NCBI Taxonomy" id="60185"/>
    <lineage>
        <taxon>Eukaryota</taxon>
        <taxon>Fungi</taxon>
        <taxon>Fungi incertae sedis</taxon>
        <taxon>Mucoromycota</taxon>
        <taxon>Mucoromycotina</taxon>
        <taxon>Mucoromycetes</taxon>
        <taxon>Mucorales</taxon>
        <taxon>Lichtheimiaceae</taxon>
        <taxon>Phascolomyces</taxon>
    </lineage>
</organism>
<feature type="region of interest" description="Disordered" evidence="1">
    <location>
        <begin position="206"/>
        <end position="266"/>
    </location>
</feature>
<feature type="domain" description="C2H2-type" evidence="2">
    <location>
        <begin position="93"/>
        <end position="114"/>
    </location>
</feature>
<dbReference type="InterPro" id="IPR013087">
    <property type="entry name" value="Znf_C2H2_type"/>
</dbReference>
<dbReference type="PANTHER" id="PTHR21354:SF0">
    <property type="entry name" value="ZINC FINGER PROTEIN 511"/>
    <property type="match status" value="1"/>
</dbReference>
<evidence type="ECO:0000313" key="3">
    <source>
        <dbReference type="EMBL" id="KAI9251886.1"/>
    </source>
</evidence>
<dbReference type="EMBL" id="JAIXMP010000029">
    <property type="protein sequence ID" value="KAI9251886.1"/>
    <property type="molecule type" value="Genomic_DNA"/>
</dbReference>
<reference evidence="3" key="1">
    <citation type="journal article" date="2022" name="IScience">
        <title>Evolution of zygomycete secretomes and the origins of terrestrial fungal ecologies.</title>
        <authorList>
            <person name="Chang Y."/>
            <person name="Wang Y."/>
            <person name="Mondo S."/>
            <person name="Ahrendt S."/>
            <person name="Andreopoulos W."/>
            <person name="Barry K."/>
            <person name="Beard J."/>
            <person name="Benny G.L."/>
            <person name="Blankenship S."/>
            <person name="Bonito G."/>
            <person name="Cuomo C."/>
            <person name="Desiro A."/>
            <person name="Gervers K.A."/>
            <person name="Hundley H."/>
            <person name="Kuo A."/>
            <person name="LaButti K."/>
            <person name="Lang B.F."/>
            <person name="Lipzen A."/>
            <person name="O'Donnell K."/>
            <person name="Pangilinan J."/>
            <person name="Reynolds N."/>
            <person name="Sandor L."/>
            <person name="Smith M.E."/>
            <person name="Tsang A."/>
            <person name="Grigoriev I.V."/>
            <person name="Stajich J.E."/>
            <person name="Spatafora J.W."/>
        </authorList>
    </citation>
    <scope>NUCLEOTIDE SEQUENCE</scope>
    <source>
        <strain evidence="3">RSA 2281</strain>
    </source>
</reference>
<feature type="compositionally biased region" description="Basic and acidic residues" evidence="1">
    <location>
        <begin position="247"/>
        <end position="258"/>
    </location>
</feature>
<comment type="caution">
    <text evidence="3">The sequence shown here is derived from an EMBL/GenBank/DDBJ whole genome shotgun (WGS) entry which is preliminary data.</text>
</comment>
<dbReference type="SMART" id="SM00355">
    <property type="entry name" value="ZnF_C2H2"/>
    <property type="match status" value="3"/>
</dbReference>
<dbReference type="PANTHER" id="PTHR21354">
    <property type="entry name" value="ZINC FINGER PROTEIN 511"/>
    <property type="match status" value="1"/>
</dbReference>
<proteinExistence type="predicted"/>
<protein>
    <recommendedName>
        <fullName evidence="2">C2H2-type domain-containing protein</fullName>
    </recommendedName>
</protein>
<dbReference type="Gene3D" id="3.30.160.60">
    <property type="entry name" value="Classic Zinc Finger"/>
    <property type="match status" value="1"/>
</dbReference>
<dbReference type="Proteomes" id="UP001209540">
    <property type="component" value="Unassembled WGS sequence"/>
</dbReference>
<evidence type="ECO:0000259" key="2">
    <source>
        <dbReference type="PROSITE" id="PS00028"/>
    </source>
</evidence>
<feature type="domain" description="C2H2-type" evidence="2">
    <location>
        <begin position="131"/>
        <end position="155"/>
    </location>
</feature>
<dbReference type="InterPro" id="IPR039258">
    <property type="entry name" value="ZNF511"/>
</dbReference>
<feature type="compositionally biased region" description="Polar residues" evidence="1">
    <location>
        <begin position="209"/>
        <end position="230"/>
    </location>
</feature>
<accession>A0AAD5K1X2</accession>
<keyword evidence="4" id="KW-1185">Reference proteome</keyword>
<gene>
    <name evidence="3" type="ORF">BDA99DRAFT_563574</name>
</gene>
<sequence>MLLYTPRKVIYQPNDPFFEEGNIVLRAYWLERDAENERDAALIRQEANLLAEDLNRPIYCQQKSCLDHHRQPRAFYSTAAYEAHYEAMHNHVCTVCHKPFPSAYWLQIHLDESHNVLIEIQKERGDKVFQCFVESCTKNFISPKMRRLHLIDKHHYPKTFPFDIVKTGSLSFEERQRRARRYTTKQQYVEQAQQDSKMMVVDTHHDPNTNESSSIQSPPSLNCLPKNQNTMDMDDKKKKYKKPPQQCERKFNVDKQQNKETSSMDVDELTNQMSRLMIPRSVAFGRGAKRTLPHGIKTKQQQPSQQQ</sequence>
<dbReference type="AlphaFoldDB" id="A0AAD5K1X2"/>
<evidence type="ECO:0000256" key="1">
    <source>
        <dbReference type="SAM" id="MobiDB-lite"/>
    </source>
</evidence>
<feature type="region of interest" description="Disordered" evidence="1">
    <location>
        <begin position="285"/>
        <end position="307"/>
    </location>
</feature>